<evidence type="ECO:0000256" key="3">
    <source>
        <dbReference type="ARBA" id="ARBA00022801"/>
    </source>
</evidence>
<dbReference type="Gene3D" id="3.40.50.300">
    <property type="entry name" value="P-loop containing nucleotide triphosphate hydrolases"/>
    <property type="match status" value="1"/>
</dbReference>
<comment type="subcellular location">
    <subcellularLocation>
        <location evidence="1">Nucleus</location>
    </subcellularLocation>
</comment>
<evidence type="ECO:0000256" key="1">
    <source>
        <dbReference type="ARBA" id="ARBA00004123"/>
    </source>
</evidence>
<feature type="domain" description="Helicase ATP-binding" evidence="7">
    <location>
        <begin position="165"/>
        <end position="344"/>
    </location>
</feature>
<dbReference type="InterPro" id="IPR014001">
    <property type="entry name" value="Helicase_ATP-bd"/>
</dbReference>
<dbReference type="InterPro" id="IPR044567">
    <property type="entry name" value="CLSY/DRD1"/>
</dbReference>
<evidence type="ECO:0000313" key="10">
    <source>
        <dbReference type="Proteomes" id="UP000594263"/>
    </source>
</evidence>
<dbReference type="GO" id="GO:0016787">
    <property type="term" value="F:hydrolase activity"/>
    <property type="evidence" value="ECO:0007669"/>
    <property type="project" value="UniProtKB-KW"/>
</dbReference>
<evidence type="ECO:0000256" key="4">
    <source>
        <dbReference type="ARBA" id="ARBA00022806"/>
    </source>
</evidence>
<dbReference type="GO" id="GO:0005634">
    <property type="term" value="C:nucleus"/>
    <property type="evidence" value="ECO:0007669"/>
    <property type="project" value="UniProtKB-SubCell"/>
</dbReference>
<dbReference type="InterPro" id="IPR049730">
    <property type="entry name" value="SNF2/RAD54-like_C"/>
</dbReference>
<dbReference type="SMART" id="SM00490">
    <property type="entry name" value="HELICc"/>
    <property type="match status" value="1"/>
</dbReference>
<dbReference type="InterPro" id="IPR027417">
    <property type="entry name" value="P-loop_NTPase"/>
</dbReference>
<dbReference type="OMA" id="KRRVYAY"/>
<dbReference type="Proteomes" id="UP000594263">
    <property type="component" value="Unplaced"/>
</dbReference>
<keyword evidence="3" id="KW-0378">Hydrolase</keyword>
<dbReference type="SMART" id="SM00487">
    <property type="entry name" value="DEXDc"/>
    <property type="match status" value="1"/>
</dbReference>
<keyword evidence="5" id="KW-0067">ATP-binding</keyword>
<dbReference type="InterPro" id="IPR000330">
    <property type="entry name" value="SNF2_N"/>
</dbReference>
<evidence type="ECO:0000313" key="9">
    <source>
        <dbReference type="EnsemblPlants" id="Kaladp0018s0233.1.v1.1"/>
    </source>
</evidence>
<dbReference type="CDD" id="cd18793">
    <property type="entry name" value="SF2_C_SNF"/>
    <property type="match status" value="1"/>
</dbReference>
<evidence type="ECO:0000256" key="5">
    <source>
        <dbReference type="ARBA" id="ARBA00022840"/>
    </source>
</evidence>
<keyword evidence="6" id="KW-0539">Nucleus</keyword>
<dbReference type="Pfam" id="PF00271">
    <property type="entry name" value="Helicase_C"/>
    <property type="match status" value="1"/>
</dbReference>
<sequence length="649" mass="73178">MCRKGDEIPISVPVTGYIESDGETTFDDGGLGDIWKELGLALAYCKETAEFQFQDSEHNSSDEESSNECEHSLILRDDIGYVCRICGIVQKNIEDVFEFQYKTRRSTRTYKYEPRSKGINVPLDFNFDGTELAGDKAMTGFSAHPRHAKQMRKHQVEGFNFLARNLVSDTPSGCILAHAPGSGKTFMVISFIQSFMARYPDARPLIVLPKGILATWKAEFTKWQVEEMPLYDLYSAVAESRSQQLEVLRKWIKERSILFLGYKQFSSIVSGGGNSEAASLCEDIMCRAPSILILDEGHTPRNKDTEVVNSISRVRTHRKVVLSGTLYQNHVQEVFNILELVHPKFLQLDASRLIVKRILSRVNMGGVKKIARGSGSTFYDLVEGALQSDDLKLKVHVINDLREMTKDILHYYKGDFLDDLPGLEDFTVMLNLKEWQKKEAKKLKRIGSVFKRNSVGSAIYLHAGLKEYSENVEGNGEKQIALNDETIDELIKQVDKREGVKAKFFLNALRLCEVTGEKLLVFSQYLLPLKFLERLTVEVMNWSTGKEIFMVNGDSRGEMREMSMNQFNNSASGKVFFGSIKACGEGISLVGASRIIILDVHLNPSVSRQAVGRAFRPGQTKKVHVYRLIAAESPEVELWKTTTPASERS</sequence>
<dbReference type="PROSITE" id="PS51192">
    <property type="entry name" value="HELICASE_ATP_BIND_1"/>
    <property type="match status" value="1"/>
</dbReference>
<evidence type="ECO:0000256" key="2">
    <source>
        <dbReference type="ARBA" id="ARBA00022741"/>
    </source>
</evidence>
<evidence type="ECO:0000256" key="6">
    <source>
        <dbReference type="ARBA" id="ARBA00023242"/>
    </source>
</evidence>
<keyword evidence="2" id="KW-0547">Nucleotide-binding</keyword>
<dbReference type="InterPro" id="IPR038718">
    <property type="entry name" value="SNF2-like_sf"/>
</dbReference>
<dbReference type="AlphaFoldDB" id="A0A7N0T1V2"/>
<dbReference type="InterPro" id="IPR001650">
    <property type="entry name" value="Helicase_C-like"/>
</dbReference>
<dbReference type="SUPFAM" id="SSF52540">
    <property type="entry name" value="P-loop containing nucleoside triphosphate hydrolases"/>
    <property type="match status" value="2"/>
</dbReference>
<dbReference type="Gene3D" id="3.40.50.10810">
    <property type="entry name" value="Tandem AAA-ATPase domain"/>
    <property type="match status" value="1"/>
</dbReference>
<keyword evidence="10" id="KW-1185">Reference proteome</keyword>
<dbReference type="GO" id="GO:0080188">
    <property type="term" value="P:gene silencing by siRNA-directed DNA methylation"/>
    <property type="evidence" value="ECO:0007669"/>
    <property type="project" value="InterPro"/>
</dbReference>
<evidence type="ECO:0000259" key="8">
    <source>
        <dbReference type="PROSITE" id="PS51194"/>
    </source>
</evidence>
<dbReference type="Gramene" id="Kaladp0018s0233.1.v1.1">
    <property type="protein sequence ID" value="Kaladp0018s0233.1.v1.1"/>
    <property type="gene ID" value="Kaladp0018s0233.v1.1"/>
</dbReference>
<dbReference type="PROSITE" id="PS51194">
    <property type="entry name" value="HELICASE_CTER"/>
    <property type="match status" value="1"/>
</dbReference>
<feature type="domain" description="Helicase C-terminal" evidence="8">
    <location>
        <begin position="486"/>
        <end position="649"/>
    </location>
</feature>
<accession>A0A7N0T1V2</accession>
<reference evidence="9" key="1">
    <citation type="submission" date="2021-01" db="UniProtKB">
        <authorList>
            <consortium name="EnsemblPlants"/>
        </authorList>
    </citation>
    <scope>IDENTIFICATION</scope>
</reference>
<dbReference type="Pfam" id="PF00176">
    <property type="entry name" value="SNF2-rel_dom"/>
    <property type="match status" value="1"/>
</dbReference>
<dbReference type="GO" id="GO:0005524">
    <property type="term" value="F:ATP binding"/>
    <property type="evidence" value="ECO:0007669"/>
    <property type="project" value="UniProtKB-KW"/>
</dbReference>
<evidence type="ECO:0000259" key="7">
    <source>
        <dbReference type="PROSITE" id="PS51192"/>
    </source>
</evidence>
<proteinExistence type="predicted"/>
<dbReference type="PANTHER" id="PTHR45821:SF1">
    <property type="entry name" value="ATP-DEPENDENT HELICASE FAMILY PROTEIN-RELATED"/>
    <property type="match status" value="1"/>
</dbReference>
<dbReference type="EnsemblPlants" id="Kaladp0018s0233.1.v1.1">
    <property type="protein sequence ID" value="Kaladp0018s0233.1.v1.1"/>
    <property type="gene ID" value="Kaladp0018s0233.v1.1"/>
</dbReference>
<dbReference type="GO" id="GO:0004386">
    <property type="term" value="F:helicase activity"/>
    <property type="evidence" value="ECO:0007669"/>
    <property type="project" value="UniProtKB-KW"/>
</dbReference>
<dbReference type="PANTHER" id="PTHR45821">
    <property type="entry name" value="SNF2 DOMAIN-CONTAINING PROTEIN CLASSY 2-RELATED"/>
    <property type="match status" value="1"/>
</dbReference>
<keyword evidence="4" id="KW-0347">Helicase</keyword>
<protein>
    <submittedName>
        <fullName evidence="9">Uncharacterized protein</fullName>
    </submittedName>
</protein>
<organism evidence="9 10">
    <name type="scientific">Kalanchoe fedtschenkoi</name>
    <name type="common">Lavender scallops</name>
    <name type="synonym">South American air plant</name>
    <dbReference type="NCBI Taxonomy" id="63787"/>
    <lineage>
        <taxon>Eukaryota</taxon>
        <taxon>Viridiplantae</taxon>
        <taxon>Streptophyta</taxon>
        <taxon>Embryophyta</taxon>
        <taxon>Tracheophyta</taxon>
        <taxon>Spermatophyta</taxon>
        <taxon>Magnoliopsida</taxon>
        <taxon>eudicotyledons</taxon>
        <taxon>Gunneridae</taxon>
        <taxon>Pentapetalae</taxon>
        <taxon>Saxifragales</taxon>
        <taxon>Crassulaceae</taxon>
        <taxon>Kalanchoe</taxon>
    </lineage>
</organism>
<name>A0A7N0T1V2_KALFE</name>